<dbReference type="PANTHER" id="PTHR11208">
    <property type="entry name" value="RNA-BINDING PROTEIN RELATED"/>
    <property type="match status" value="1"/>
</dbReference>
<feature type="domain" description="K Homology" evidence="18">
    <location>
        <begin position="257"/>
        <end position="351"/>
    </location>
</feature>
<dbReference type="GO" id="GO:0048024">
    <property type="term" value="P:regulation of mRNA splicing, via spliceosome"/>
    <property type="evidence" value="ECO:0007669"/>
    <property type="project" value="TreeGrafter"/>
</dbReference>
<sequence length="518" mass="56642">MLRRRWQRTTPGQARLRRQVVRRRRRREEEEGGAQSEAAAAAEAPRRGPAEKPRAAAQAWQARPASDGGPGSLRPAPAARALARTRPAETRLPPRSLVRAQPSQAAESWRRLGRVGPRRRSATGAGERRYRPPGLGAGAERERRAGRAGSRAARSEARPSLLSGGGGGGRSELRSLEYGRGNGNEGEAEAHPRLPDAADERQEAHEAATNFCRIFNHLERLLDEEISRVRKDMYNDTLNGSTEKRSAELPDAVGPIVQLQEKLYVPVKEYPDFNFVGRILGPRGLTAKQLEAETGCKIMVRGKGSMRDKKKEEQNRGKPNWEHLNEDLHVLITVEDAQNRAEIKLKRAVEEVKKLLVPAAEGEDSLKKMQLMELAILNGTYRDANIKSPALAFSLAATAQAAPRIITGPAPVLPPAALRTPTPAGPTIMPLIRQIQTAVMPNGTPHPTAAIVPPGPEAGLIYTPYEYPYTLAPATSILEYPIEPSGVLGAVATKVRRHDMRVHPYQRIVTADRAATGN</sequence>
<keyword evidence="7" id="KW-0221">Differentiation</keyword>
<dbReference type="GO" id="GO:0003729">
    <property type="term" value="F:mRNA binding"/>
    <property type="evidence" value="ECO:0007669"/>
    <property type="project" value="TreeGrafter"/>
</dbReference>
<dbReference type="GO" id="GO:0006397">
    <property type="term" value="P:mRNA processing"/>
    <property type="evidence" value="ECO:0007669"/>
    <property type="project" value="UniProtKB-KW"/>
</dbReference>
<dbReference type="SMART" id="SM00322">
    <property type="entry name" value="KH"/>
    <property type="match status" value="1"/>
</dbReference>
<protein>
    <recommendedName>
        <fullName evidence="13">KH domain-containing RNA-binding protein QKI</fullName>
    </recommendedName>
    <alternativeName>
        <fullName evidence="14">Protein quaking</fullName>
    </alternativeName>
</protein>
<evidence type="ECO:0000256" key="9">
    <source>
        <dbReference type="ARBA" id="ARBA00022845"/>
    </source>
</evidence>
<proteinExistence type="inferred from homology"/>
<dbReference type="InterPro" id="IPR045071">
    <property type="entry name" value="BBP-like"/>
</dbReference>
<evidence type="ECO:0000313" key="20">
    <source>
        <dbReference type="Proteomes" id="UP000028761"/>
    </source>
</evidence>
<reference evidence="19 20" key="1">
    <citation type="submission" date="2012-03" db="EMBL/GenBank/DDBJ databases">
        <title>Whole Genome Assembly of Papio anubis.</title>
        <authorList>
            <person name="Liu Y.L."/>
            <person name="Abraham K.A."/>
            <person name="Akbar H.A."/>
            <person name="Ali S.A."/>
            <person name="Anosike U.A."/>
            <person name="Aqrawi P.A."/>
            <person name="Arias F.A."/>
            <person name="Attaway T.A."/>
            <person name="Awwad R.A."/>
            <person name="Babu C.B."/>
            <person name="Bandaranaike D.B."/>
            <person name="Battles P.B."/>
            <person name="Bell A.B."/>
            <person name="Beltran B.B."/>
            <person name="Berhane-Mersha D.B."/>
            <person name="Bess C.B."/>
            <person name="Bickham C.B."/>
            <person name="Bolden T.B."/>
            <person name="Carter K.C."/>
            <person name="Chau D.C."/>
            <person name="Chavez A.C."/>
            <person name="Clerc-Blankenburg K.C."/>
            <person name="Coyle M.C."/>
            <person name="Dao M.D."/>
            <person name="Davila M.L.D."/>
            <person name="Davy-Carroll L.D."/>
            <person name="Denson S.D."/>
            <person name="Dinh H.D."/>
            <person name="Fernandez S.F."/>
            <person name="Fernando P.F."/>
            <person name="Forbes L.F."/>
            <person name="Francis C.F."/>
            <person name="Francisco L.F."/>
            <person name="Fu Q.F."/>
            <person name="Garcia-Iii R.G."/>
            <person name="Garrett T.G."/>
            <person name="Gross S.G."/>
            <person name="Gubbala S.G."/>
            <person name="Hirani K.H."/>
            <person name="Hogues M.H."/>
            <person name="Hollins B.H."/>
            <person name="Jackson L.J."/>
            <person name="Javaid M.J."/>
            <person name="Jhangiani S.J."/>
            <person name="Johnson A.J."/>
            <person name="Johnson B.J."/>
            <person name="Jones J.J."/>
            <person name="Joshi V.J."/>
            <person name="Kalu J.K."/>
            <person name="Khan N.K."/>
            <person name="Korchina V.K."/>
            <person name="Kovar C.K."/>
            <person name="Lago L.L."/>
            <person name="Lara F.L."/>
            <person name="Le T.-K.L."/>
            <person name="Lee S.L."/>
            <person name="Legall-Iii F.L."/>
            <person name="Lemon S.L."/>
            <person name="Liu J.L."/>
            <person name="Liu Y.-S.L."/>
            <person name="Liyanage D.L."/>
            <person name="Lopez J.L."/>
            <person name="Lorensuhewa L.L."/>
            <person name="Mata R.M."/>
            <person name="Mathew T.M."/>
            <person name="Mercado C.M."/>
            <person name="Mercado I.M."/>
            <person name="Morales K.M."/>
            <person name="Morgan M.M."/>
            <person name="Munidasa M.M."/>
            <person name="Ngo D.N."/>
            <person name="Nguyen L.N."/>
            <person name="Nguyen T.N."/>
            <person name="Nguyen N.N."/>
            <person name="Obregon M.O."/>
            <person name="Okwuonu G.O."/>
            <person name="Ongeri F.O."/>
            <person name="Onwere C.O."/>
            <person name="Osifeso I.O."/>
            <person name="Parra A.P."/>
            <person name="Patil S.P."/>
            <person name="Perez A.P."/>
            <person name="Perez Y.P."/>
            <person name="Pham C.P."/>
            <person name="Pu L.-L.P."/>
            <person name="Puazo M.P."/>
            <person name="Quiroz J.Q."/>
            <person name="Rouhana J.R."/>
            <person name="Ruiz M.R."/>
            <person name="Ruiz S.-J.R."/>
            <person name="Saada N.S."/>
            <person name="Santibanez J.S."/>
            <person name="Scheel M.S."/>
            <person name="Schneider B.S."/>
            <person name="Simmons D.S."/>
            <person name="Sisson I.S."/>
            <person name="Tang L.-Y.T."/>
            <person name="Thornton R.T."/>
            <person name="Tisius J.T."/>
            <person name="Toledanes G.T."/>
            <person name="Trejos Z.T."/>
            <person name="Usmani K.U."/>
            <person name="Varghese R.V."/>
            <person name="Vattathil S.V."/>
            <person name="Vee V.V."/>
            <person name="Walker D.W."/>
            <person name="Weissenberger G.W."/>
            <person name="White C.W."/>
            <person name="Williams A.W."/>
            <person name="Woodworth J.W."/>
            <person name="Wright R.W."/>
            <person name="Zhu Y.Z."/>
            <person name="Han Y.H."/>
            <person name="Newsham I.N."/>
            <person name="Nazareth L.N."/>
            <person name="Worley K.W."/>
            <person name="Muzny D.M."/>
            <person name="Rogers J.R."/>
            <person name="Gibbs R.G."/>
        </authorList>
    </citation>
    <scope>NUCLEOTIDE SEQUENCE [LARGE SCALE GENOMIC DNA]</scope>
</reference>
<dbReference type="ExpressionAtlas" id="A0A2I3N254">
    <property type="expression patterns" value="baseline"/>
</dbReference>
<dbReference type="InterPro" id="IPR036612">
    <property type="entry name" value="KH_dom_type_1_sf"/>
</dbReference>
<feature type="compositionally biased region" description="Basic residues" evidence="17">
    <location>
        <begin position="15"/>
        <end position="26"/>
    </location>
</feature>
<evidence type="ECO:0000256" key="12">
    <source>
        <dbReference type="ARBA" id="ARBA00023242"/>
    </source>
</evidence>
<dbReference type="Gene3D" id="3.30.1370.10">
    <property type="entry name" value="K Homology domain, type 1"/>
    <property type="match status" value="1"/>
</dbReference>
<keyword evidence="8" id="KW-0509">mRNA transport</keyword>
<dbReference type="GO" id="GO:0005634">
    <property type="term" value="C:nucleus"/>
    <property type="evidence" value="ECO:0007669"/>
    <property type="project" value="UniProtKB-SubCell"/>
</dbReference>
<evidence type="ECO:0000256" key="15">
    <source>
        <dbReference type="ARBA" id="ARBA00037953"/>
    </source>
</evidence>
<dbReference type="InterPro" id="IPR055256">
    <property type="entry name" value="KH_1_KHDC4/BBP-like"/>
</dbReference>
<feature type="compositionally biased region" description="Basic and acidic residues" evidence="17">
    <location>
        <begin position="44"/>
        <end position="54"/>
    </location>
</feature>
<dbReference type="Pfam" id="PF16544">
    <property type="entry name" value="STAR_dimer"/>
    <property type="match status" value="1"/>
</dbReference>
<feature type="compositionally biased region" description="Low complexity" evidence="17">
    <location>
        <begin position="33"/>
        <end position="43"/>
    </location>
</feature>
<evidence type="ECO:0000256" key="3">
    <source>
        <dbReference type="ARBA" id="ARBA00022448"/>
    </source>
</evidence>
<comment type="subcellular location">
    <subcellularLocation>
        <location evidence="2">Cytoplasm</location>
    </subcellularLocation>
    <subcellularLocation>
        <location evidence="1">Nucleus</location>
    </subcellularLocation>
</comment>
<keyword evidence="12" id="KW-0539">Nucleus</keyword>
<keyword evidence="3" id="KW-0813">Transport</keyword>
<feature type="compositionally biased region" description="Low complexity" evidence="17">
    <location>
        <begin position="55"/>
        <end position="65"/>
    </location>
</feature>
<feature type="compositionally biased region" description="Low complexity" evidence="17">
    <location>
        <begin position="147"/>
        <end position="162"/>
    </location>
</feature>
<evidence type="ECO:0000256" key="2">
    <source>
        <dbReference type="ARBA" id="ARBA00004496"/>
    </source>
</evidence>
<dbReference type="CDD" id="cd22465">
    <property type="entry name" value="KH-I_Hqk"/>
    <property type="match status" value="1"/>
</dbReference>
<evidence type="ECO:0000256" key="1">
    <source>
        <dbReference type="ARBA" id="ARBA00004123"/>
    </source>
</evidence>
<evidence type="ECO:0000256" key="14">
    <source>
        <dbReference type="ARBA" id="ARBA00034560"/>
    </source>
</evidence>
<dbReference type="GO" id="GO:0008380">
    <property type="term" value="P:RNA splicing"/>
    <property type="evidence" value="ECO:0007669"/>
    <property type="project" value="UniProtKB-KW"/>
</dbReference>
<organism evidence="19 20">
    <name type="scientific">Papio anubis</name>
    <name type="common">Olive baboon</name>
    <dbReference type="NCBI Taxonomy" id="9555"/>
    <lineage>
        <taxon>Eukaryota</taxon>
        <taxon>Metazoa</taxon>
        <taxon>Chordata</taxon>
        <taxon>Craniata</taxon>
        <taxon>Vertebrata</taxon>
        <taxon>Euteleostomi</taxon>
        <taxon>Mammalia</taxon>
        <taxon>Eutheria</taxon>
        <taxon>Euarchontoglires</taxon>
        <taxon>Primates</taxon>
        <taxon>Haplorrhini</taxon>
        <taxon>Catarrhini</taxon>
        <taxon>Cercopithecidae</taxon>
        <taxon>Cercopithecinae</taxon>
        <taxon>Papio</taxon>
    </lineage>
</organism>
<keyword evidence="10" id="KW-0694">RNA-binding</keyword>
<accession>A0A2I3N254</accession>
<evidence type="ECO:0000256" key="10">
    <source>
        <dbReference type="ARBA" id="ARBA00022884"/>
    </source>
</evidence>
<comment type="subunit">
    <text evidence="16">Homodimer; does not require RNA to homodimerize. Able to heterodimerize with BICC1.</text>
</comment>
<evidence type="ECO:0000256" key="6">
    <source>
        <dbReference type="ARBA" id="ARBA00022664"/>
    </source>
</evidence>
<evidence type="ECO:0000256" key="17">
    <source>
        <dbReference type="SAM" id="MobiDB-lite"/>
    </source>
</evidence>
<keyword evidence="6" id="KW-0507">mRNA processing</keyword>
<dbReference type="InterPro" id="IPR032367">
    <property type="entry name" value="Quaking_NLS"/>
</dbReference>
<dbReference type="Pfam" id="PF16551">
    <property type="entry name" value="Quaking_NLS"/>
    <property type="match status" value="1"/>
</dbReference>
<evidence type="ECO:0000256" key="13">
    <source>
        <dbReference type="ARBA" id="ARBA00034537"/>
    </source>
</evidence>
<dbReference type="GO" id="GO:0051028">
    <property type="term" value="P:mRNA transport"/>
    <property type="evidence" value="ECO:0007669"/>
    <property type="project" value="UniProtKB-KW"/>
</dbReference>
<dbReference type="Proteomes" id="UP000028761">
    <property type="component" value="Chromosome 6"/>
</dbReference>
<evidence type="ECO:0000313" key="19">
    <source>
        <dbReference type="Ensembl" id="ENSPANP00000042073.2"/>
    </source>
</evidence>
<dbReference type="Bgee" id="ENSPANG00000006711">
    <property type="expression patterns" value="Expressed in medial globus pallidus and 68 other cell types or tissues"/>
</dbReference>
<evidence type="ECO:0000256" key="5">
    <source>
        <dbReference type="ARBA" id="ARBA00022490"/>
    </source>
</evidence>
<keyword evidence="9" id="KW-0810">Translation regulation</keyword>
<keyword evidence="20" id="KW-1185">Reference proteome</keyword>
<dbReference type="Pfam" id="PF22675">
    <property type="entry name" value="KH-I_KHDC4-BBP"/>
    <property type="match status" value="1"/>
</dbReference>
<dbReference type="Ensembl" id="ENSPANT00000036604.2">
    <property type="protein sequence ID" value="ENSPANP00000042073.2"/>
    <property type="gene ID" value="ENSPANG00000006711.3"/>
</dbReference>
<dbReference type="InterPro" id="IPR032377">
    <property type="entry name" value="STAR_dimer"/>
</dbReference>
<name>A0A2I3N254_PAPAN</name>
<evidence type="ECO:0000256" key="7">
    <source>
        <dbReference type="ARBA" id="ARBA00022782"/>
    </source>
</evidence>
<evidence type="ECO:0000256" key="11">
    <source>
        <dbReference type="ARBA" id="ARBA00023187"/>
    </source>
</evidence>
<feature type="compositionally biased region" description="Low complexity" evidence="17">
    <location>
        <begin position="73"/>
        <end position="85"/>
    </location>
</feature>
<keyword evidence="4" id="KW-0217">Developmental protein</keyword>
<evidence type="ECO:0000256" key="16">
    <source>
        <dbReference type="ARBA" id="ARBA00046804"/>
    </source>
</evidence>
<evidence type="ECO:0000256" key="4">
    <source>
        <dbReference type="ARBA" id="ARBA00022473"/>
    </source>
</evidence>
<dbReference type="AlphaFoldDB" id="A0A2I3N254"/>
<keyword evidence="11" id="KW-0508">mRNA splicing</keyword>
<keyword evidence="5" id="KW-0963">Cytoplasm</keyword>
<dbReference type="GO" id="GO:0030154">
    <property type="term" value="P:cell differentiation"/>
    <property type="evidence" value="ECO:0007669"/>
    <property type="project" value="UniProtKB-KW"/>
</dbReference>
<gene>
    <name evidence="19" type="primary">QKI</name>
</gene>
<dbReference type="GO" id="GO:0006417">
    <property type="term" value="P:regulation of translation"/>
    <property type="evidence" value="ECO:0007669"/>
    <property type="project" value="UniProtKB-KW"/>
</dbReference>
<feature type="compositionally biased region" description="Basic residues" evidence="17">
    <location>
        <begin position="111"/>
        <end position="121"/>
    </location>
</feature>
<evidence type="ECO:0000259" key="18">
    <source>
        <dbReference type="SMART" id="SM00322"/>
    </source>
</evidence>
<reference evidence="19" key="3">
    <citation type="submission" date="2025-09" db="UniProtKB">
        <authorList>
            <consortium name="Ensembl"/>
        </authorList>
    </citation>
    <scope>IDENTIFICATION</scope>
</reference>
<comment type="similarity">
    <text evidence="15">Belongs to the quaking family.</text>
</comment>
<dbReference type="InterPro" id="IPR004087">
    <property type="entry name" value="KH_dom"/>
</dbReference>
<reference evidence="19" key="2">
    <citation type="submission" date="2025-08" db="UniProtKB">
        <authorList>
            <consortium name="Ensembl"/>
        </authorList>
    </citation>
    <scope>IDENTIFICATION</scope>
</reference>
<dbReference type="SUPFAM" id="SSF54791">
    <property type="entry name" value="Eukaryotic type KH-domain (KH-domain type I)"/>
    <property type="match status" value="1"/>
</dbReference>
<dbReference type="GO" id="GO:0005737">
    <property type="term" value="C:cytoplasm"/>
    <property type="evidence" value="ECO:0007669"/>
    <property type="project" value="UniProtKB-SubCell"/>
</dbReference>
<dbReference type="PANTHER" id="PTHR11208:SF125">
    <property type="entry name" value="KH DOMAIN-CONTAINING RNA-BINDING PROTEIN QKI"/>
    <property type="match status" value="1"/>
</dbReference>
<evidence type="ECO:0000256" key="8">
    <source>
        <dbReference type="ARBA" id="ARBA00022816"/>
    </source>
</evidence>
<dbReference type="GeneTree" id="ENSGT00940000155310"/>
<dbReference type="FunFam" id="3.30.1370.10:FF:000055">
    <property type="entry name" value="protein quaking isoform X1"/>
    <property type="match status" value="1"/>
</dbReference>
<feature type="region of interest" description="Disordered" evidence="17">
    <location>
        <begin position="1"/>
        <end position="192"/>
    </location>
</feature>